<reference evidence="13" key="1">
    <citation type="submission" date="2017-02" db="EMBL/GenBank/DDBJ databases">
        <authorList>
            <person name="Varghese N."/>
            <person name="Submissions S."/>
        </authorList>
    </citation>
    <scope>NUCLEOTIDE SEQUENCE [LARGE SCALE GENOMIC DNA]</scope>
    <source>
        <strain evidence="13">ATCC 700200</strain>
    </source>
</reference>
<keyword evidence="13" id="KW-1185">Reference proteome</keyword>
<dbReference type="RefSeq" id="WP_078812235.1">
    <property type="nucleotide sequence ID" value="NZ_FUYE01000003.1"/>
</dbReference>
<name>A0A1T4X5X8_9BACT</name>
<accession>A0A1T4X5X8</accession>
<dbReference type="PRINTS" id="PR01853">
    <property type="entry name" value="YAJCTRNLCASE"/>
</dbReference>
<evidence type="ECO:0000256" key="5">
    <source>
        <dbReference type="ARBA" id="ARBA00022475"/>
    </source>
</evidence>
<evidence type="ECO:0000256" key="10">
    <source>
        <dbReference type="ARBA" id="ARBA00023136"/>
    </source>
</evidence>
<evidence type="ECO:0000256" key="4">
    <source>
        <dbReference type="ARBA" id="ARBA00022448"/>
    </source>
</evidence>
<dbReference type="STRING" id="48467.SAMN02745166_01024"/>
<keyword evidence="6 11" id="KW-0812">Transmembrane</keyword>
<dbReference type="PANTHER" id="PTHR33909">
    <property type="entry name" value="SEC TRANSLOCON ACCESSORY COMPLEX SUBUNIT YAJC"/>
    <property type="match status" value="1"/>
</dbReference>
<evidence type="ECO:0000256" key="6">
    <source>
        <dbReference type="ARBA" id="ARBA00022692"/>
    </source>
</evidence>
<dbReference type="SMART" id="SM01323">
    <property type="entry name" value="YajC"/>
    <property type="match status" value="1"/>
</dbReference>
<proteinExistence type="inferred from homology"/>
<evidence type="ECO:0000256" key="7">
    <source>
        <dbReference type="ARBA" id="ARBA00022927"/>
    </source>
</evidence>
<dbReference type="AlphaFoldDB" id="A0A1T4X5X8"/>
<comment type="similarity">
    <text evidence="2">Belongs to the YajC family.</text>
</comment>
<evidence type="ECO:0000256" key="2">
    <source>
        <dbReference type="ARBA" id="ARBA00006742"/>
    </source>
</evidence>
<keyword evidence="5" id="KW-1003">Cell membrane</keyword>
<evidence type="ECO:0000313" key="12">
    <source>
        <dbReference type="EMBL" id="SKA84518.1"/>
    </source>
</evidence>
<keyword evidence="9" id="KW-0811">Translocation</keyword>
<feature type="transmembrane region" description="Helical" evidence="11">
    <location>
        <begin position="20"/>
        <end position="40"/>
    </location>
</feature>
<protein>
    <recommendedName>
        <fullName evidence="3">Sec translocon accessory complex subunit YajC</fullName>
    </recommendedName>
</protein>
<evidence type="ECO:0000256" key="3">
    <source>
        <dbReference type="ARBA" id="ARBA00014962"/>
    </source>
</evidence>
<evidence type="ECO:0000313" key="13">
    <source>
        <dbReference type="Proteomes" id="UP000190774"/>
    </source>
</evidence>
<dbReference type="Pfam" id="PF02699">
    <property type="entry name" value="YajC"/>
    <property type="match status" value="1"/>
</dbReference>
<organism evidence="12 13">
    <name type="scientific">Prosthecobacter debontii</name>
    <dbReference type="NCBI Taxonomy" id="48467"/>
    <lineage>
        <taxon>Bacteria</taxon>
        <taxon>Pseudomonadati</taxon>
        <taxon>Verrucomicrobiota</taxon>
        <taxon>Verrucomicrobiia</taxon>
        <taxon>Verrucomicrobiales</taxon>
        <taxon>Verrucomicrobiaceae</taxon>
        <taxon>Prosthecobacter</taxon>
    </lineage>
</organism>
<evidence type="ECO:0000256" key="11">
    <source>
        <dbReference type="SAM" id="Phobius"/>
    </source>
</evidence>
<evidence type="ECO:0000256" key="9">
    <source>
        <dbReference type="ARBA" id="ARBA00023010"/>
    </source>
</evidence>
<dbReference type="GO" id="GO:0005886">
    <property type="term" value="C:plasma membrane"/>
    <property type="evidence" value="ECO:0007669"/>
    <property type="project" value="UniProtKB-SubCell"/>
</dbReference>
<keyword evidence="7" id="KW-0653">Protein transport</keyword>
<evidence type="ECO:0000256" key="1">
    <source>
        <dbReference type="ARBA" id="ARBA00004162"/>
    </source>
</evidence>
<keyword evidence="10 11" id="KW-0472">Membrane</keyword>
<comment type="subcellular location">
    <subcellularLocation>
        <location evidence="1">Cell membrane</location>
        <topology evidence="1">Single-pass membrane protein</topology>
    </subcellularLocation>
</comment>
<sequence length="114" mass="12510">MISTFSTFFAQAGGASSQGGLFGSPLVFMALMFVMMYFVLIRPQRQRQKEQEKMISSVKVGDHIIMNGGEHGIITSVKEKTIMVKLADNVKVEYERSAIASVSKKSDIVEATTA</sequence>
<keyword evidence="4" id="KW-0813">Transport</keyword>
<dbReference type="OrthoDB" id="9800132at2"/>
<keyword evidence="8 11" id="KW-1133">Transmembrane helix</keyword>
<dbReference type="GO" id="GO:0015031">
    <property type="term" value="P:protein transport"/>
    <property type="evidence" value="ECO:0007669"/>
    <property type="project" value="UniProtKB-KW"/>
</dbReference>
<dbReference type="InterPro" id="IPR003849">
    <property type="entry name" value="Preprotein_translocase_YajC"/>
</dbReference>
<dbReference type="PANTHER" id="PTHR33909:SF1">
    <property type="entry name" value="SEC TRANSLOCON ACCESSORY COMPLEX SUBUNIT YAJC"/>
    <property type="match status" value="1"/>
</dbReference>
<dbReference type="Proteomes" id="UP000190774">
    <property type="component" value="Unassembled WGS sequence"/>
</dbReference>
<gene>
    <name evidence="12" type="ORF">SAMN02745166_01024</name>
</gene>
<dbReference type="EMBL" id="FUYE01000003">
    <property type="protein sequence ID" value="SKA84518.1"/>
    <property type="molecule type" value="Genomic_DNA"/>
</dbReference>
<evidence type="ECO:0000256" key="8">
    <source>
        <dbReference type="ARBA" id="ARBA00022989"/>
    </source>
</evidence>
<dbReference type="NCBIfam" id="TIGR00739">
    <property type="entry name" value="yajC"/>
    <property type="match status" value="1"/>
</dbReference>